<evidence type="ECO:0000259" key="4">
    <source>
        <dbReference type="PROSITE" id="PS50995"/>
    </source>
</evidence>
<name>A0A512L4Q0_9PROT</name>
<dbReference type="InterPro" id="IPR000835">
    <property type="entry name" value="HTH_MarR-typ"/>
</dbReference>
<dbReference type="PROSITE" id="PS50995">
    <property type="entry name" value="HTH_MARR_2"/>
    <property type="match status" value="1"/>
</dbReference>
<dbReference type="Gene3D" id="1.10.10.10">
    <property type="entry name" value="Winged helix-like DNA-binding domain superfamily/Winged helix DNA-binding domain"/>
    <property type="match status" value="1"/>
</dbReference>
<evidence type="ECO:0000313" key="5">
    <source>
        <dbReference type="EMBL" id="GEP29434.1"/>
    </source>
</evidence>
<dbReference type="GO" id="GO:0003677">
    <property type="term" value="F:DNA binding"/>
    <property type="evidence" value="ECO:0007669"/>
    <property type="project" value="UniProtKB-KW"/>
</dbReference>
<dbReference type="Proteomes" id="UP000321337">
    <property type="component" value="Unassembled WGS sequence"/>
</dbReference>
<evidence type="ECO:0000256" key="2">
    <source>
        <dbReference type="ARBA" id="ARBA00023125"/>
    </source>
</evidence>
<evidence type="ECO:0000313" key="6">
    <source>
        <dbReference type="Proteomes" id="UP000321337"/>
    </source>
</evidence>
<dbReference type="GO" id="GO:0003700">
    <property type="term" value="F:DNA-binding transcription factor activity"/>
    <property type="evidence" value="ECO:0007669"/>
    <property type="project" value="InterPro"/>
</dbReference>
<reference evidence="5 6" key="1">
    <citation type="submission" date="2019-07" db="EMBL/GenBank/DDBJ databases">
        <title>Whole genome shotgun sequence of Thiobacillus plumbophilus NBRC 107929.</title>
        <authorList>
            <person name="Hosoyama A."/>
            <person name="Uohara A."/>
            <person name="Ohji S."/>
            <person name="Ichikawa N."/>
        </authorList>
    </citation>
    <scope>NUCLEOTIDE SEQUENCE [LARGE SCALE GENOMIC DNA]</scope>
    <source>
        <strain evidence="5 6">NBRC 107929</strain>
    </source>
</reference>
<dbReference type="InterPro" id="IPR036388">
    <property type="entry name" value="WH-like_DNA-bd_sf"/>
</dbReference>
<feature type="domain" description="HTH marR-type" evidence="4">
    <location>
        <begin position="1"/>
        <end position="156"/>
    </location>
</feature>
<proteinExistence type="predicted"/>
<keyword evidence="3" id="KW-0804">Transcription</keyword>
<dbReference type="SUPFAM" id="SSF46785">
    <property type="entry name" value="Winged helix' DNA-binding domain"/>
    <property type="match status" value="1"/>
</dbReference>
<dbReference type="InterPro" id="IPR023187">
    <property type="entry name" value="Tscrpt_reg_MarR-type_CS"/>
</dbReference>
<sequence>MTQVKDVLMLFRVVFRSVQKHSAWVEKQCQVSGAQLWVMWELLVSPGLRVGDLSKAMTIHQSTASNLVDKLEKRGFLRRERGGPDQRVVRLYLTSAGLEVVNRAPRPAQGVLMEALNSLPDEILDGLGNHLTHLVGVLDIKDENAGLEPLAEEVMHAPAQEGDKSPGKRH</sequence>
<protein>
    <recommendedName>
        <fullName evidence="4">HTH marR-type domain-containing protein</fullName>
    </recommendedName>
</protein>
<gene>
    <name evidence="5" type="ORF">TPL01_05720</name>
</gene>
<dbReference type="PANTHER" id="PTHR42756:SF1">
    <property type="entry name" value="TRANSCRIPTIONAL REPRESSOR OF EMRAB OPERON"/>
    <property type="match status" value="1"/>
</dbReference>
<dbReference type="EMBL" id="BKAD01000005">
    <property type="protein sequence ID" value="GEP29434.1"/>
    <property type="molecule type" value="Genomic_DNA"/>
</dbReference>
<keyword evidence="2" id="KW-0238">DNA-binding</keyword>
<dbReference type="PANTHER" id="PTHR42756">
    <property type="entry name" value="TRANSCRIPTIONAL REGULATOR, MARR"/>
    <property type="match status" value="1"/>
</dbReference>
<keyword evidence="6" id="KW-1185">Reference proteome</keyword>
<dbReference type="InterPro" id="IPR036390">
    <property type="entry name" value="WH_DNA-bd_sf"/>
</dbReference>
<evidence type="ECO:0000256" key="3">
    <source>
        <dbReference type="ARBA" id="ARBA00023163"/>
    </source>
</evidence>
<keyword evidence="1" id="KW-0805">Transcription regulation</keyword>
<dbReference type="RefSeq" id="WP_147070584.1">
    <property type="nucleotide sequence ID" value="NZ_AP021884.1"/>
</dbReference>
<dbReference type="PRINTS" id="PR00598">
    <property type="entry name" value="HTHMARR"/>
</dbReference>
<evidence type="ECO:0000256" key="1">
    <source>
        <dbReference type="ARBA" id="ARBA00023015"/>
    </source>
</evidence>
<dbReference type="SMART" id="SM00347">
    <property type="entry name" value="HTH_MARR"/>
    <property type="match status" value="1"/>
</dbReference>
<comment type="caution">
    <text evidence="5">The sequence shown here is derived from an EMBL/GenBank/DDBJ whole genome shotgun (WGS) entry which is preliminary data.</text>
</comment>
<dbReference type="Pfam" id="PF01047">
    <property type="entry name" value="MarR"/>
    <property type="match status" value="1"/>
</dbReference>
<dbReference type="PROSITE" id="PS01117">
    <property type="entry name" value="HTH_MARR_1"/>
    <property type="match status" value="1"/>
</dbReference>
<dbReference type="OrthoDB" id="8911933at2"/>
<accession>A0A512L4Q0</accession>
<organism evidence="5 6">
    <name type="scientific">Sulfuriferula plumbiphila</name>
    <dbReference type="NCBI Taxonomy" id="171865"/>
    <lineage>
        <taxon>Bacteria</taxon>
        <taxon>Pseudomonadati</taxon>
        <taxon>Pseudomonadota</taxon>
        <taxon>Betaproteobacteria</taxon>
        <taxon>Nitrosomonadales</taxon>
        <taxon>Sulfuricellaceae</taxon>
        <taxon>Sulfuriferula</taxon>
    </lineage>
</organism>
<dbReference type="AlphaFoldDB" id="A0A512L4Q0"/>